<keyword evidence="1" id="KW-1133">Transmembrane helix</keyword>
<reference evidence="2" key="2">
    <citation type="submission" date="2020-05" db="UniProtKB">
        <authorList>
            <consortium name="EnsemblMetazoa"/>
        </authorList>
    </citation>
    <scope>IDENTIFICATION</scope>
    <source>
        <strain evidence="2">IAEA</strain>
    </source>
</reference>
<evidence type="ECO:0000313" key="2">
    <source>
        <dbReference type="EnsemblMetazoa" id="GBRI027959-PA"/>
    </source>
</evidence>
<name>A0A1A9WQ88_9MUSC</name>
<evidence type="ECO:0000313" key="3">
    <source>
        <dbReference type="Proteomes" id="UP000091820"/>
    </source>
</evidence>
<dbReference type="Proteomes" id="UP000091820">
    <property type="component" value="Unassembled WGS sequence"/>
</dbReference>
<accession>A0A1A9WQ88</accession>
<keyword evidence="1" id="KW-0472">Membrane</keyword>
<reference evidence="3" key="1">
    <citation type="submission" date="2014-03" db="EMBL/GenBank/DDBJ databases">
        <authorList>
            <person name="Aksoy S."/>
            <person name="Warren W."/>
            <person name="Wilson R.K."/>
        </authorList>
    </citation>
    <scope>NUCLEOTIDE SEQUENCE [LARGE SCALE GENOMIC DNA]</scope>
    <source>
        <strain evidence="3">IAEA</strain>
    </source>
</reference>
<sequence length="61" mass="7235">MCLFMSKSEISIFFTTPIILCSSLFEAIMVVNWGTAEPRMTYYQKFPVRQRRRKKPLLCLL</sequence>
<keyword evidence="3" id="KW-1185">Reference proteome</keyword>
<dbReference type="EnsemblMetazoa" id="GBRI027959-RA">
    <property type="protein sequence ID" value="GBRI027959-PA"/>
    <property type="gene ID" value="GBRI027959"/>
</dbReference>
<protein>
    <submittedName>
        <fullName evidence="2">Uncharacterized protein</fullName>
    </submittedName>
</protein>
<keyword evidence="1" id="KW-0812">Transmembrane</keyword>
<dbReference type="AlphaFoldDB" id="A0A1A9WQ88"/>
<feature type="transmembrane region" description="Helical" evidence="1">
    <location>
        <begin position="12"/>
        <end position="33"/>
    </location>
</feature>
<dbReference type="VEuPathDB" id="VectorBase:GBRI027959"/>
<proteinExistence type="predicted"/>
<organism evidence="2 3">
    <name type="scientific">Glossina brevipalpis</name>
    <dbReference type="NCBI Taxonomy" id="37001"/>
    <lineage>
        <taxon>Eukaryota</taxon>
        <taxon>Metazoa</taxon>
        <taxon>Ecdysozoa</taxon>
        <taxon>Arthropoda</taxon>
        <taxon>Hexapoda</taxon>
        <taxon>Insecta</taxon>
        <taxon>Pterygota</taxon>
        <taxon>Neoptera</taxon>
        <taxon>Endopterygota</taxon>
        <taxon>Diptera</taxon>
        <taxon>Brachycera</taxon>
        <taxon>Muscomorpha</taxon>
        <taxon>Hippoboscoidea</taxon>
        <taxon>Glossinidae</taxon>
        <taxon>Glossina</taxon>
    </lineage>
</organism>
<evidence type="ECO:0000256" key="1">
    <source>
        <dbReference type="SAM" id="Phobius"/>
    </source>
</evidence>